<evidence type="ECO:0000313" key="1">
    <source>
        <dbReference type="EMBL" id="CAI2360983.1"/>
    </source>
</evidence>
<protein>
    <submittedName>
        <fullName evidence="1">Uncharacterized protein</fullName>
    </submittedName>
</protein>
<comment type="caution">
    <text evidence="1">The sequence shown here is derived from an EMBL/GenBank/DDBJ whole genome shotgun (WGS) entry which is preliminary data.</text>
</comment>
<sequence length="55" mass="6542">MVVKLRNLFCLKEFTFVAGDSKAQLCLYQEYRCCLLLCLRKRRCSLLNNDVCFKM</sequence>
<name>A0AAD1U8Y1_EUPCR</name>
<proteinExistence type="predicted"/>
<keyword evidence="2" id="KW-1185">Reference proteome</keyword>
<evidence type="ECO:0000313" key="2">
    <source>
        <dbReference type="Proteomes" id="UP001295684"/>
    </source>
</evidence>
<gene>
    <name evidence="1" type="ORF">ECRASSUSDP1_LOCUS2292</name>
</gene>
<dbReference type="EMBL" id="CAMPGE010002182">
    <property type="protein sequence ID" value="CAI2360983.1"/>
    <property type="molecule type" value="Genomic_DNA"/>
</dbReference>
<dbReference type="Proteomes" id="UP001295684">
    <property type="component" value="Unassembled WGS sequence"/>
</dbReference>
<reference evidence="1" key="1">
    <citation type="submission" date="2023-07" db="EMBL/GenBank/DDBJ databases">
        <authorList>
            <consortium name="AG Swart"/>
            <person name="Singh M."/>
            <person name="Singh A."/>
            <person name="Seah K."/>
            <person name="Emmerich C."/>
        </authorList>
    </citation>
    <scope>NUCLEOTIDE SEQUENCE</scope>
    <source>
        <strain evidence="1">DP1</strain>
    </source>
</reference>
<dbReference type="AlphaFoldDB" id="A0AAD1U8Y1"/>
<accession>A0AAD1U8Y1</accession>
<organism evidence="1 2">
    <name type="scientific">Euplotes crassus</name>
    <dbReference type="NCBI Taxonomy" id="5936"/>
    <lineage>
        <taxon>Eukaryota</taxon>
        <taxon>Sar</taxon>
        <taxon>Alveolata</taxon>
        <taxon>Ciliophora</taxon>
        <taxon>Intramacronucleata</taxon>
        <taxon>Spirotrichea</taxon>
        <taxon>Hypotrichia</taxon>
        <taxon>Euplotida</taxon>
        <taxon>Euplotidae</taxon>
        <taxon>Moneuplotes</taxon>
    </lineage>
</organism>